<sequence>MFSKKPKEPNAAEADDADDARAYQRLGEVDAPRQHAVAVTPAVGARAGAASQGPASRLSMRDRVTVGQPAAPLAQGLEFVEWQWTHGEWVALCAATAGIPALDQRGWRQGERGLFYAIPEAQVARAQET</sequence>
<dbReference type="Proteomes" id="UP000596827">
    <property type="component" value="Unassembled WGS sequence"/>
</dbReference>
<evidence type="ECO:0000256" key="1">
    <source>
        <dbReference type="SAM" id="MobiDB-lite"/>
    </source>
</evidence>
<comment type="caution">
    <text evidence="2">The sequence shown here is derived from an EMBL/GenBank/DDBJ whole genome shotgun (WGS) entry which is preliminary data.</text>
</comment>
<dbReference type="AlphaFoldDB" id="A0A923M9H4"/>
<gene>
    <name evidence="2" type="ORF">H8R02_18595</name>
</gene>
<dbReference type="RefSeq" id="WP_187082979.1">
    <property type="nucleotide sequence ID" value="NZ_JACORU010000007.1"/>
</dbReference>
<feature type="region of interest" description="Disordered" evidence="1">
    <location>
        <begin position="1"/>
        <end position="20"/>
    </location>
</feature>
<evidence type="ECO:0000313" key="3">
    <source>
        <dbReference type="Proteomes" id="UP000596827"/>
    </source>
</evidence>
<proteinExistence type="predicted"/>
<organism evidence="2 3">
    <name type="scientific">Ramlibacter albus</name>
    <dbReference type="NCBI Taxonomy" id="2079448"/>
    <lineage>
        <taxon>Bacteria</taxon>
        <taxon>Pseudomonadati</taxon>
        <taxon>Pseudomonadota</taxon>
        <taxon>Betaproteobacteria</taxon>
        <taxon>Burkholderiales</taxon>
        <taxon>Comamonadaceae</taxon>
        <taxon>Ramlibacter</taxon>
    </lineage>
</organism>
<feature type="compositionally biased region" description="Basic and acidic residues" evidence="1">
    <location>
        <begin position="1"/>
        <end position="10"/>
    </location>
</feature>
<evidence type="ECO:0000313" key="2">
    <source>
        <dbReference type="EMBL" id="MBC5766485.1"/>
    </source>
</evidence>
<name>A0A923M9H4_9BURK</name>
<accession>A0A923M9H4</accession>
<protein>
    <submittedName>
        <fullName evidence="2">Uncharacterized protein</fullName>
    </submittedName>
</protein>
<dbReference type="EMBL" id="JACORU010000007">
    <property type="protein sequence ID" value="MBC5766485.1"/>
    <property type="molecule type" value="Genomic_DNA"/>
</dbReference>
<reference evidence="2" key="1">
    <citation type="submission" date="2020-08" db="EMBL/GenBank/DDBJ databases">
        <title>Ramlibacter sp. GTP1 16S ribosomal RNA gene genome sequencing and assembly.</title>
        <authorList>
            <person name="Kang M."/>
        </authorList>
    </citation>
    <scope>NUCLEOTIDE SEQUENCE</scope>
    <source>
        <strain evidence="2">GTP1</strain>
    </source>
</reference>
<keyword evidence="3" id="KW-1185">Reference proteome</keyword>